<accession>A0A8S5RBC9</accession>
<reference evidence="1" key="1">
    <citation type="journal article" date="2021" name="Proc. Natl. Acad. Sci. U.S.A.">
        <title>A Catalog of Tens of Thousands of Viruses from Human Metagenomes Reveals Hidden Associations with Chronic Diseases.</title>
        <authorList>
            <person name="Tisza M.J."/>
            <person name="Buck C.B."/>
        </authorList>
    </citation>
    <scope>NUCLEOTIDE SEQUENCE</scope>
    <source>
        <strain evidence="1">Ct9pU4</strain>
    </source>
</reference>
<name>A0A8S5RBC9_9VIRU</name>
<sequence>MITRIRVIAPSNRLDTLGLFIPHSIILTRTNKHVSHLRLERRYQSHIPHPLYVSSFSAR</sequence>
<proteinExistence type="predicted"/>
<protein>
    <submittedName>
        <fullName evidence="1">Uncharacterized protein</fullName>
    </submittedName>
</protein>
<dbReference type="EMBL" id="BK059087">
    <property type="protein sequence ID" value="DAE28458.1"/>
    <property type="molecule type" value="Genomic_DNA"/>
</dbReference>
<evidence type="ECO:0000313" key="1">
    <source>
        <dbReference type="EMBL" id="DAE28458.1"/>
    </source>
</evidence>
<organism evidence="1">
    <name type="scientific">virus sp. ct9pU4</name>
    <dbReference type="NCBI Taxonomy" id="2828248"/>
    <lineage>
        <taxon>Viruses</taxon>
    </lineage>
</organism>